<sequence>MTHINTIDALKASDEVVFGELFRDYNFRVYSYILSKTNSPYIAEEATQLTFIKLWEHRDSLQEQLPLSGQIFRIAKTTCIDLLRKESVRLRHLAKQKSGVKPGDAMDVLHEKELQNKLDVAVKQMPPVRRLIFNLSRFEAKSHKEIAYMLSLSVRTVESHIHLALKQLTNLFFALLALLFLF</sequence>
<dbReference type="InterPro" id="IPR007627">
    <property type="entry name" value="RNA_pol_sigma70_r2"/>
</dbReference>
<dbReference type="Gene3D" id="1.10.10.10">
    <property type="entry name" value="Winged helix-like DNA-binding domain superfamily/Winged helix DNA-binding domain"/>
    <property type="match status" value="1"/>
</dbReference>
<dbReference type="RefSeq" id="WP_114789120.1">
    <property type="nucleotide sequence ID" value="NZ_CP139960.1"/>
</dbReference>
<dbReference type="Proteomes" id="UP001325680">
    <property type="component" value="Chromosome"/>
</dbReference>
<dbReference type="PANTHER" id="PTHR43133:SF46">
    <property type="entry name" value="RNA POLYMERASE SIGMA-70 FACTOR ECF SUBFAMILY"/>
    <property type="match status" value="1"/>
</dbReference>
<evidence type="ECO:0000313" key="7">
    <source>
        <dbReference type="EMBL" id="WQD39700.1"/>
    </source>
</evidence>
<dbReference type="SUPFAM" id="SSF88659">
    <property type="entry name" value="Sigma3 and sigma4 domains of RNA polymerase sigma factors"/>
    <property type="match status" value="1"/>
</dbReference>
<feature type="domain" description="RNA polymerase sigma-70 region 2" evidence="5">
    <location>
        <begin position="21"/>
        <end position="87"/>
    </location>
</feature>
<proteinExistence type="inferred from homology"/>
<dbReference type="InterPro" id="IPR013324">
    <property type="entry name" value="RNA_pol_sigma_r3/r4-like"/>
</dbReference>
<keyword evidence="8" id="KW-1185">Reference proteome</keyword>
<dbReference type="SUPFAM" id="SSF88946">
    <property type="entry name" value="Sigma2 domain of RNA polymerase sigma factors"/>
    <property type="match status" value="1"/>
</dbReference>
<dbReference type="InterPro" id="IPR013249">
    <property type="entry name" value="RNA_pol_sigma70_r4_t2"/>
</dbReference>
<keyword evidence="3" id="KW-0731">Sigma factor</keyword>
<evidence type="ECO:0000256" key="1">
    <source>
        <dbReference type="ARBA" id="ARBA00010641"/>
    </source>
</evidence>
<dbReference type="NCBIfam" id="TIGR02937">
    <property type="entry name" value="sigma70-ECF"/>
    <property type="match status" value="1"/>
</dbReference>
<organism evidence="7 8">
    <name type="scientific">Niabella yanshanensis</name>
    <dbReference type="NCBI Taxonomy" id="577386"/>
    <lineage>
        <taxon>Bacteria</taxon>
        <taxon>Pseudomonadati</taxon>
        <taxon>Bacteroidota</taxon>
        <taxon>Chitinophagia</taxon>
        <taxon>Chitinophagales</taxon>
        <taxon>Chitinophagaceae</taxon>
        <taxon>Niabella</taxon>
    </lineage>
</organism>
<dbReference type="InterPro" id="IPR013325">
    <property type="entry name" value="RNA_pol_sigma_r2"/>
</dbReference>
<evidence type="ECO:0000256" key="2">
    <source>
        <dbReference type="ARBA" id="ARBA00023015"/>
    </source>
</evidence>
<evidence type="ECO:0000259" key="5">
    <source>
        <dbReference type="Pfam" id="PF04542"/>
    </source>
</evidence>
<reference evidence="7 8" key="1">
    <citation type="submission" date="2023-12" db="EMBL/GenBank/DDBJ databases">
        <title>Genome sequencing and assembly of bacterial species from a model synthetic community.</title>
        <authorList>
            <person name="Hogle S.L."/>
        </authorList>
    </citation>
    <scope>NUCLEOTIDE SEQUENCE [LARGE SCALE GENOMIC DNA]</scope>
    <source>
        <strain evidence="7 8">HAMBI_3031</strain>
    </source>
</reference>
<dbReference type="InterPro" id="IPR039425">
    <property type="entry name" value="RNA_pol_sigma-70-like"/>
</dbReference>
<protein>
    <submittedName>
        <fullName evidence="7">Sigma-70 family RNA polymerase sigma factor</fullName>
    </submittedName>
</protein>
<keyword evidence="4" id="KW-0804">Transcription</keyword>
<dbReference type="PANTHER" id="PTHR43133">
    <property type="entry name" value="RNA POLYMERASE ECF-TYPE SIGMA FACTO"/>
    <property type="match status" value="1"/>
</dbReference>
<dbReference type="EMBL" id="CP139960">
    <property type="protein sequence ID" value="WQD39700.1"/>
    <property type="molecule type" value="Genomic_DNA"/>
</dbReference>
<feature type="domain" description="RNA polymerase sigma factor 70 region 4 type 2" evidence="6">
    <location>
        <begin position="117"/>
        <end position="168"/>
    </location>
</feature>
<evidence type="ECO:0000259" key="6">
    <source>
        <dbReference type="Pfam" id="PF08281"/>
    </source>
</evidence>
<evidence type="ECO:0000256" key="3">
    <source>
        <dbReference type="ARBA" id="ARBA00023082"/>
    </source>
</evidence>
<accession>A0ABZ0WC69</accession>
<dbReference type="Pfam" id="PF04542">
    <property type="entry name" value="Sigma70_r2"/>
    <property type="match status" value="1"/>
</dbReference>
<evidence type="ECO:0000256" key="4">
    <source>
        <dbReference type="ARBA" id="ARBA00023163"/>
    </source>
</evidence>
<dbReference type="InterPro" id="IPR014284">
    <property type="entry name" value="RNA_pol_sigma-70_dom"/>
</dbReference>
<keyword evidence="2" id="KW-0805">Transcription regulation</keyword>
<gene>
    <name evidence="7" type="ORF">U0035_06005</name>
</gene>
<dbReference type="Pfam" id="PF08281">
    <property type="entry name" value="Sigma70_r4_2"/>
    <property type="match status" value="1"/>
</dbReference>
<evidence type="ECO:0000313" key="8">
    <source>
        <dbReference type="Proteomes" id="UP001325680"/>
    </source>
</evidence>
<dbReference type="Gene3D" id="1.10.1740.10">
    <property type="match status" value="1"/>
</dbReference>
<comment type="similarity">
    <text evidence="1">Belongs to the sigma-70 factor family. ECF subfamily.</text>
</comment>
<dbReference type="InterPro" id="IPR036388">
    <property type="entry name" value="WH-like_DNA-bd_sf"/>
</dbReference>
<name>A0ABZ0WC69_9BACT</name>